<dbReference type="AlphaFoldDB" id="A0AAW0B109"/>
<gene>
    <name evidence="3" type="ORF">R3P38DRAFT_1279960</name>
</gene>
<dbReference type="EMBL" id="JAWWNJ010000045">
    <property type="protein sequence ID" value="KAK7018927.1"/>
    <property type="molecule type" value="Genomic_DNA"/>
</dbReference>
<evidence type="ECO:0000256" key="1">
    <source>
        <dbReference type="SAM" id="MobiDB-lite"/>
    </source>
</evidence>
<protein>
    <submittedName>
        <fullName evidence="3">Uncharacterized protein</fullName>
    </submittedName>
</protein>
<comment type="caution">
    <text evidence="3">The sequence shown here is derived from an EMBL/GenBank/DDBJ whole genome shotgun (WGS) entry which is preliminary data.</text>
</comment>
<feature type="compositionally biased region" description="Polar residues" evidence="1">
    <location>
        <begin position="55"/>
        <end position="64"/>
    </location>
</feature>
<reference evidence="3 4" key="1">
    <citation type="journal article" date="2024" name="J Genomics">
        <title>Draft genome sequencing and assembly of Favolaschia claudopus CIRM-BRFM 2984 isolated from oak limbs.</title>
        <authorList>
            <person name="Navarro D."/>
            <person name="Drula E."/>
            <person name="Chaduli D."/>
            <person name="Cazenave R."/>
            <person name="Ahrendt S."/>
            <person name="Wang J."/>
            <person name="Lipzen A."/>
            <person name="Daum C."/>
            <person name="Barry K."/>
            <person name="Grigoriev I.V."/>
            <person name="Favel A."/>
            <person name="Rosso M.N."/>
            <person name="Martin F."/>
        </authorList>
    </citation>
    <scope>NUCLEOTIDE SEQUENCE [LARGE SCALE GENOMIC DNA]</scope>
    <source>
        <strain evidence="3 4">CIRM-BRFM 2984</strain>
    </source>
</reference>
<sequence length="212" mass="23795">MQATRSSHRIPSAFIHLHLHRYDERTGVYFQPPHSGSHPPMFPPSNNEHADSEHTPTQAQSQESEVPFALSHFQARKIRNSGSQPADSRNEKDVLELQFQHEELQANREPAEVGPYRCGDAGAAGYPAFVTKFIITPGNCLHCYTMSKRILFSSTSAMTCIIPFVYPWLAAVALCLKLVPPIESMRVHDSRCAVHLAQVATREPRMKPSYLC</sequence>
<evidence type="ECO:0000313" key="3">
    <source>
        <dbReference type="EMBL" id="KAK7018927.1"/>
    </source>
</evidence>
<organism evidence="3 4">
    <name type="scientific">Favolaschia claudopus</name>
    <dbReference type="NCBI Taxonomy" id="2862362"/>
    <lineage>
        <taxon>Eukaryota</taxon>
        <taxon>Fungi</taxon>
        <taxon>Dikarya</taxon>
        <taxon>Basidiomycota</taxon>
        <taxon>Agaricomycotina</taxon>
        <taxon>Agaricomycetes</taxon>
        <taxon>Agaricomycetidae</taxon>
        <taxon>Agaricales</taxon>
        <taxon>Marasmiineae</taxon>
        <taxon>Mycenaceae</taxon>
        <taxon>Favolaschia</taxon>
    </lineage>
</organism>
<feature type="transmembrane region" description="Helical" evidence="2">
    <location>
        <begin position="150"/>
        <end position="176"/>
    </location>
</feature>
<keyword evidence="2" id="KW-0812">Transmembrane</keyword>
<feature type="region of interest" description="Disordered" evidence="1">
    <location>
        <begin position="28"/>
        <end position="66"/>
    </location>
</feature>
<keyword evidence="2" id="KW-0472">Membrane</keyword>
<proteinExistence type="predicted"/>
<name>A0AAW0B109_9AGAR</name>
<dbReference type="Proteomes" id="UP001362999">
    <property type="component" value="Unassembled WGS sequence"/>
</dbReference>
<keyword evidence="2" id="KW-1133">Transmembrane helix</keyword>
<keyword evidence="4" id="KW-1185">Reference proteome</keyword>
<evidence type="ECO:0000256" key="2">
    <source>
        <dbReference type="SAM" id="Phobius"/>
    </source>
</evidence>
<accession>A0AAW0B109</accession>
<evidence type="ECO:0000313" key="4">
    <source>
        <dbReference type="Proteomes" id="UP001362999"/>
    </source>
</evidence>